<accession>A0AAD7VHB6</accession>
<dbReference type="Proteomes" id="UP001163823">
    <property type="component" value="Chromosome 3"/>
</dbReference>
<dbReference type="EMBL" id="JARAOO010000003">
    <property type="protein sequence ID" value="KAJ7975475.1"/>
    <property type="molecule type" value="Genomic_DNA"/>
</dbReference>
<dbReference type="KEGG" id="qsa:O6P43_005397"/>
<proteinExistence type="predicted"/>
<sequence>MGCRILRLVESREIWFVSTDGNKHEPSLSSWFKMEMAANLFFVPYRSSETGFPYLYGDLSIYNVWSETNQVRGLALGLSINKTPHLWPAI</sequence>
<evidence type="ECO:0000313" key="1">
    <source>
        <dbReference type="EMBL" id="KAJ7975475.1"/>
    </source>
</evidence>
<keyword evidence="2" id="KW-1185">Reference proteome</keyword>
<protein>
    <submittedName>
        <fullName evidence="1">Uncharacterized protein</fullName>
    </submittedName>
</protein>
<reference evidence="1" key="1">
    <citation type="journal article" date="2023" name="Science">
        <title>Elucidation of the pathway for biosynthesis of saponin adjuvants from the soapbark tree.</title>
        <authorList>
            <person name="Reed J."/>
            <person name="Orme A."/>
            <person name="El-Demerdash A."/>
            <person name="Owen C."/>
            <person name="Martin L.B.B."/>
            <person name="Misra R.C."/>
            <person name="Kikuchi S."/>
            <person name="Rejzek M."/>
            <person name="Martin A.C."/>
            <person name="Harkess A."/>
            <person name="Leebens-Mack J."/>
            <person name="Louveau T."/>
            <person name="Stephenson M.J."/>
            <person name="Osbourn A."/>
        </authorList>
    </citation>
    <scope>NUCLEOTIDE SEQUENCE</scope>
    <source>
        <strain evidence="1">S10</strain>
    </source>
</reference>
<organism evidence="1 2">
    <name type="scientific">Quillaja saponaria</name>
    <name type="common">Soap bark tree</name>
    <dbReference type="NCBI Taxonomy" id="32244"/>
    <lineage>
        <taxon>Eukaryota</taxon>
        <taxon>Viridiplantae</taxon>
        <taxon>Streptophyta</taxon>
        <taxon>Embryophyta</taxon>
        <taxon>Tracheophyta</taxon>
        <taxon>Spermatophyta</taxon>
        <taxon>Magnoliopsida</taxon>
        <taxon>eudicotyledons</taxon>
        <taxon>Gunneridae</taxon>
        <taxon>Pentapetalae</taxon>
        <taxon>rosids</taxon>
        <taxon>fabids</taxon>
        <taxon>Fabales</taxon>
        <taxon>Quillajaceae</taxon>
        <taxon>Quillaja</taxon>
    </lineage>
</organism>
<evidence type="ECO:0000313" key="2">
    <source>
        <dbReference type="Proteomes" id="UP001163823"/>
    </source>
</evidence>
<name>A0AAD7VHB6_QUISA</name>
<dbReference type="AlphaFoldDB" id="A0AAD7VHB6"/>
<gene>
    <name evidence="1" type="ORF">O6P43_005397</name>
</gene>
<comment type="caution">
    <text evidence="1">The sequence shown here is derived from an EMBL/GenBank/DDBJ whole genome shotgun (WGS) entry which is preliminary data.</text>
</comment>